<dbReference type="Proteomes" id="UP001217838">
    <property type="component" value="Unassembled WGS sequence"/>
</dbReference>
<proteinExistence type="predicted"/>
<keyword evidence="2" id="KW-1185">Reference proteome</keyword>
<evidence type="ECO:0000313" key="2">
    <source>
        <dbReference type="Proteomes" id="UP001217838"/>
    </source>
</evidence>
<sequence length="55" mass="6137">MAGGFLRFQAQYLRRIRIPRWDAVSPALRAALRSASPTDGIQPRAHLTFQALGET</sequence>
<name>A0ABT5BRG9_9BACT</name>
<accession>A0ABT5BRG9</accession>
<dbReference type="RefSeq" id="WP_272011695.1">
    <property type="nucleotide sequence ID" value="NZ_JAQNDN010000028.1"/>
</dbReference>
<reference evidence="1 2" key="1">
    <citation type="submission" date="2022-11" db="EMBL/GenBank/DDBJ databases">
        <title>Minimal conservation of predation-associated metabolite biosynthetic gene clusters underscores biosynthetic potential of Myxococcota including descriptions for ten novel species: Archangium lansinium sp. nov., Myxococcus landrumus sp. nov., Nannocystis bai.</title>
        <authorList>
            <person name="Ahearne A."/>
            <person name="Stevens C."/>
            <person name="Dowd S."/>
        </authorList>
    </citation>
    <scope>NUCLEOTIDE SEQUENCE [LARGE SCALE GENOMIC DNA]</scope>
    <source>
        <strain evidence="1 2">NCELM</strain>
    </source>
</reference>
<evidence type="ECO:0000313" key="1">
    <source>
        <dbReference type="EMBL" id="MDC0675998.1"/>
    </source>
</evidence>
<dbReference type="EMBL" id="JAQNDN010000028">
    <property type="protein sequence ID" value="MDC0675998.1"/>
    <property type="molecule type" value="Genomic_DNA"/>
</dbReference>
<gene>
    <name evidence="1" type="ORF">POL58_50170</name>
</gene>
<comment type="caution">
    <text evidence="1">The sequence shown here is derived from an EMBL/GenBank/DDBJ whole genome shotgun (WGS) entry which is preliminary data.</text>
</comment>
<organism evidence="1 2">
    <name type="scientific">Nannocystis radixulma</name>
    <dbReference type="NCBI Taxonomy" id="2995305"/>
    <lineage>
        <taxon>Bacteria</taxon>
        <taxon>Pseudomonadati</taxon>
        <taxon>Myxococcota</taxon>
        <taxon>Polyangia</taxon>
        <taxon>Nannocystales</taxon>
        <taxon>Nannocystaceae</taxon>
        <taxon>Nannocystis</taxon>
    </lineage>
</organism>
<protein>
    <submittedName>
        <fullName evidence="1">Uncharacterized protein</fullName>
    </submittedName>
</protein>